<proteinExistence type="predicted"/>
<dbReference type="SUPFAM" id="SSF52799">
    <property type="entry name" value="(Phosphotyrosine protein) phosphatases II"/>
    <property type="match status" value="1"/>
</dbReference>
<accession>A0ABW8CLF0</accession>
<dbReference type="InterPro" id="IPR000387">
    <property type="entry name" value="Tyr_Pase_dom"/>
</dbReference>
<reference evidence="2 3" key="1">
    <citation type="submission" date="2024-10" db="EMBL/GenBank/DDBJ databases">
        <title>The Natural Products Discovery Center: Release of the First 8490 Sequenced Strains for Exploring Actinobacteria Biosynthetic Diversity.</title>
        <authorList>
            <person name="Kalkreuter E."/>
            <person name="Kautsar S.A."/>
            <person name="Yang D."/>
            <person name="Bader C.D."/>
            <person name="Teijaro C.N."/>
            <person name="Fluegel L."/>
            <person name="Davis C.M."/>
            <person name="Simpson J.R."/>
            <person name="Lauterbach L."/>
            <person name="Steele A.D."/>
            <person name="Gui C."/>
            <person name="Meng S."/>
            <person name="Li G."/>
            <person name="Viehrig K."/>
            <person name="Ye F."/>
            <person name="Su P."/>
            <person name="Kiefer A.F."/>
            <person name="Nichols A."/>
            <person name="Cepeda A.J."/>
            <person name="Yan W."/>
            <person name="Fan B."/>
            <person name="Jiang Y."/>
            <person name="Adhikari A."/>
            <person name="Zheng C.-J."/>
            <person name="Schuster L."/>
            <person name="Cowan T.M."/>
            <person name="Smanski M.J."/>
            <person name="Chevrette M.G."/>
            <person name="De Carvalho L.P.S."/>
            <person name="Shen B."/>
        </authorList>
    </citation>
    <scope>NUCLEOTIDE SEQUENCE [LARGE SCALE GENOMIC DNA]</scope>
    <source>
        <strain evidence="2 3">NPDC053399</strain>
    </source>
</reference>
<feature type="domain" description="Tyrosine specific protein phosphatases" evidence="1">
    <location>
        <begin position="79"/>
        <end position="139"/>
    </location>
</feature>
<dbReference type="Proteomes" id="UP001614394">
    <property type="component" value="Unassembled WGS sequence"/>
</dbReference>
<dbReference type="EMBL" id="JBITYG010000016">
    <property type="protein sequence ID" value="MFI9106181.1"/>
    <property type="molecule type" value="Genomic_DNA"/>
</dbReference>
<evidence type="ECO:0000313" key="2">
    <source>
        <dbReference type="EMBL" id="MFI9106181.1"/>
    </source>
</evidence>
<keyword evidence="3" id="KW-1185">Reference proteome</keyword>
<dbReference type="Gene3D" id="3.90.190.10">
    <property type="entry name" value="Protein tyrosine phosphatase superfamily"/>
    <property type="match status" value="1"/>
</dbReference>
<organism evidence="2 3">
    <name type="scientific">Streptomyces fildesensis</name>
    <dbReference type="NCBI Taxonomy" id="375757"/>
    <lineage>
        <taxon>Bacteria</taxon>
        <taxon>Bacillati</taxon>
        <taxon>Actinomycetota</taxon>
        <taxon>Actinomycetes</taxon>
        <taxon>Kitasatosporales</taxon>
        <taxon>Streptomycetaceae</taxon>
        <taxon>Streptomyces</taxon>
    </lineage>
</organism>
<comment type="caution">
    <text evidence="2">The sequence shown here is derived from an EMBL/GenBank/DDBJ whole genome shotgun (WGS) entry which is preliminary data.</text>
</comment>
<name>A0ABW8CLF0_9ACTN</name>
<protein>
    <submittedName>
        <fullName evidence="2">Protein phosphatase</fullName>
    </submittedName>
</protein>
<evidence type="ECO:0000313" key="3">
    <source>
        <dbReference type="Proteomes" id="UP001614394"/>
    </source>
</evidence>
<sequence>MKTRQKDRGIPEPQSPWDEIRPCLWMGGHFWADRSGAVHPAVVSNEFDLVISLFSRDGHGPGAGTEHVIAEIPDGPLTAHQIRLVQQAARTAADAERNGRTTLVRCRSGYNRSGLVLAQTLIELGSDAPTAIALIRRQRSPWALNNHTFEEYLTTGLDVACLLSGLDTLT</sequence>
<evidence type="ECO:0000259" key="1">
    <source>
        <dbReference type="PROSITE" id="PS50056"/>
    </source>
</evidence>
<dbReference type="RefSeq" id="WP_399657488.1">
    <property type="nucleotide sequence ID" value="NZ_JBITYG010000016.1"/>
</dbReference>
<dbReference type="InterPro" id="IPR029021">
    <property type="entry name" value="Prot-tyrosine_phosphatase-like"/>
</dbReference>
<dbReference type="PROSITE" id="PS50056">
    <property type="entry name" value="TYR_PHOSPHATASE_2"/>
    <property type="match status" value="1"/>
</dbReference>
<gene>
    <name evidence="2" type="ORF">ACIGXA_37315</name>
</gene>